<dbReference type="NCBIfam" id="TIGR01163">
    <property type="entry name" value="rpe"/>
    <property type="match status" value="1"/>
</dbReference>
<keyword evidence="10 11" id="KW-0119">Carbohydrate metabolism</keyword>
<keyword evidence="13" id="KW-0464">Manganese</keyword>
<dbReference type="RefSeq" id="WP_092153606.1">
    <property type="nucleotide sequence ID" value="NZ_FNBX01000009.1"/>
</dbReference>
<dbReference type="NCBIfam" id="NF004076">
    <property type="entry name" value="PRK05581.1-4"/>
    <property type="match status" value="1"/>
</dbReference>
<evidence type="ECO:0000256" key="6">
    <source>
        <dbReference type="ARBA" id="ARBA00009541"/>
    </source>
</evidence>
<dbReference type="Gene3D" id="3.20.20.70">
    <property type="entry name" value="Aldolase class I"/>
    <property type="match status" value="1"/>
</dbReference>
<comment type="cofactor">
    <cofactor evidence="5">
        <name>Fe(2+)</name>
        <dbReference type="ChEBI" id="CHEBI:29033"/>
    </cofactor>
</comment>
<feature type="binding site" evidence="10 14">
    <location>
        <position position="64"/>
    </location>
    <ligand>
        <name>substrate</name>
    </ligand>
</feature>
<evidence type="ECO:0000313" key="16">
    <source>
        <dbReference type="Proteomes" id="UP000199355"/>
    </source>
</evidence>
<dbReference type="InterPro" id="IPR013785">
    <property type="entry name" value="Aldolase_TIM"/>
</dbReference>
<dbReference type="GO" id="GO:0046872">
    <property type="term" value="F:metal ion binding"/>
    <property type="evidence" value="ECO:0007669"/>
    <property type="project" value="UniProtKB-UniRule"/>
</dbReference>
<dbReference type="InterPro" id="IPR000056">
    <property type="entry name" value="Ribul_P_3_epim-like"/>
</dbReference>
<dbReference type="CDD" id="cd00429">
    <property type="entry name" value="RPE"/>
    <property type="match status" value="1"/>
</dbReference>
<dbReference type="PROSITE" id="PS01086">
    <property type="entry name" value="RIBUL_P_3_EPIMER_2"/>
    <property type="match status" value="1"/>
</dbReference>
<evidence type="ECO:0000256" key="11">
    <source>
        <dbReference type="PIRNR" id="PIRNR001461"/>
    </source>
</evidence>
<evidence type="ECO:0000256" key="1">
    <source>
        <dbReference type="ARBA" id="ARBA00001782"/>
    </source>
</evidence>
<comment type="catalytic activity">
    <reaction evidence="1 10 11">
        <text>D-ribulose 5-phosphate = D-xylulose 5-phosphate</text>
        <dbReference type="Rhea" id="RHEA:13677"/>
        <dbReference type="ChEBI" id="CHEBI:57737"/>
        <dbReference type="ChEBI" id="CHEBI:58121"/>
        <dbReference type="EC" id="5.1.3.1"/>
    </reaction>
</comment>
<sequence length="232" mass="24351">MILSPSLLSADFARLAEELAALEAAGVAWLHLDVMDGAFVPNITFGPPLIKALRPLSGLFFDVHLMVEDPARHLAAFAAAGADMLVVHAEADRHPQRTLCAIRELGCKAGVALNPGTDVSAVRWLAADMDMLLVMSVNPGFSGQAFIPASFAKLRAARRLLDENGGENVLIQVDGGVCPENAAALQDAGADVLVSGSAFFGHKPYKTRLAAFAAACAGREPRPALKAATGWK</sequence>
<feature type="binding site" evidence="10 14">
    <location>
        <begin position="196"/>
        <end position="197"/>
    </location>
    <ligand>
        <name>substrate</name>
    </ligand>
</feature>
<evidence type="ECO:0000256" key="3">
    <source>
        <dbReference type="ARBA" id="ARBA00001941"/>
    </source>
</evidence>
<dbReference type="STRING" id="571438.SAMN05192586_10913"/>
<comment type="cofactor">
    <cofactor evidence="10 13">
        <name>a divalent metal cation</name>
        <dbReference type="ChEBI" id="CHEBI:60240"/>
    </cofactor>
    <text evidence="10 13">Binds 1 divalent metal cation per subunit.</text>
</comment>
<dbReference type="InterPro" id="IPR011060">
    <property type="entry name" value="RibuloseP-bd_barrel"/>
</dbReference>
<accession>A0A1G7MIK2</accession>
<evidence type="ECO:0000256" key="8">
    <source>
        <dbReference type="ARBA" id="ARBA00022723"/>
    </source>
</evidence>
<evidence type="ECO:0000313" key="15">
    <source>
        <dbReference type="EMBL" id="SDF61527.1"/>
    </source>
</evidence>
<dbReference type="PIRSF" id="PIRSF001461">
    <property type="entry name" value="RPE"/>
    <property type="match status" value="1"/>
</dbReference>
<dbReference type="InterPro" id="IPR026019">
    <property type="entry name" value="Ribul_P_3_epim"/>
</dbReference>
<dbReference type="PANTHER" id="PTHR11749">
    <property type="entry name" value="RIBULOSE-5-PHOSPHATE-3-EPIMERASE"/>
    <property type="match status" value="1"/>
</dbReference>
<keyword evidence="8 10" id="KW-0479">Metal-binding</keyword>
<protein>
    <recommendedName>
        <fullName evidence="7 10">Ribulose-phosphate 3-epimerase</fullName>
        <ecNumber evidence="7 10">5.1.3.1</ecNumber>
    </recommendedName>
</protein>
<feature type="binding site" evidence="10 13">
    <location>
        <position position="31"/>
    </location>
    <ligand>
        <name>a divalent metal cation</name>
        <dbReference type="ChEBI" id="CHEBI:60240"/>
    </ligand>
</feature>
<dbReference type="EMBL" id="FNBX01000009">
    <property type="protein sequence ID" value="SDF61527.1"/>
    <property type="molecule type" value="Genomic_DNA"/>
</dbReference>
<comment type="cofactor">
    <cofactor evidence="4">
        <name>Zn(2+)</name>
        <dbReference type="ChEBI" id="CHEBI:29105"/>
    </cofactor>
</comment>
<dbReference type="AlphaFoldDB" id="A0A1G7MIK2"/>
<comment type="similarity">
    <text evidence="6 10 11">Belongs to the ribulose-phosphate 3-epimerase family.</text>
</comment>
<feature type="binding site" evidence="10 13">
    <location>
        <position position="33"/>
    </location>
    <ligand>
        <name>a divalent metal cation</name>
        <dbReference type="ChEBI" id="CHEBI:60240"/>
    </ligand>
</feature>
<feature type="binding site" evidence="10 13">
    <location>
        <position position="174"/>
    </location>
    <ligand>
        <name>a divalent metal cation</name>
        <dbReference type="ChEBI" id="CHEBI:60240"/>
    </ligand>
</feature>
<keyword evidence="13" id="KW-0170">Cobalt</keyword>
<dbReference type="GO" id="GO:0005737">
    <property type="term" value="C:cytoplasm"/>
    <property type="evidence" value="ECO:0007669"/>
    <property type="project" value="UniProtKB-ARBA"/>
</dbReference>
<feature type="binding site" evidence="14">
    <location>
        <position position="176"/>
    </location>
    <ligand>
        <name>substrate</name>
    </ligand>
</feature>
<feature type="active site" description="Proton donor" evidence="10 12">
    <location>
        <position position="174"/>
    </location>
</feature>
<dbReference type="Pfam" id="PF00834">
    <property type="entry name" value="Ribul_P_3_epim"/>
    <property type="match status" value="1"/>
</dbReference>
<dbReference type="SUPFAM" id="SSF51366">
    <property type="entry name" value="Ribulose-phoshate binding barrel"/>
    <property type="match status" value="1"/>
</dbReference>
<feature type="binding site" evidence="10 14">
    <location>
        <position position="6"/>
    </location>
    <ligand>
        <name>substrate</name>
    </ligand>
</feature>
<dbReference type="OrthoDB" id="1645589at2"/>
<comment type="cofactor">
    <cofactor evidence="3">
        <name>Co(2+)</name>
        <dbReference type="ChEBI" id="CHEBI:48828"/>
    </cofactor>
</comment>
<comment type="pathway">
    <text evidence="10">Carbohydrate degradation.</text>
</comment>
<dbReference type="HAMAP" id="MF_02227">
    <property type="entry name" value="RPE"/>
    <property type="match status" value="1"/>
</dbReference>
<evidence type="ECO:0000256" key="10">
    <source>
        <dbReference type="HAMAP-Rule" id="MF_02227"/>
    </source>
</evidence>
<evidence type="ECO:0000256" key="12">
    <source>
        <dbReference type="PIRSR" id="PIRSR001461-1"/>
    </source>
</evidence>
<keyword evidence="9 10" id="KW-0413">Isomerase</keyword>
<dbReference type="Proteomes" id="UP000199355">
    <property type="component" value="Unassembled WGS sequence"/>
</dbReference>
<dbReference type="FunFam" id="3.20.20.70:FF:000004">
    <property type="entry name" value="Ribulose-phosphate 3-epimerase"/>
    <property type="match status" value="1"/>
</dbReference>
<dbReference type="GO" id="GO:0004750">
    <property type="term" value="F:D-ribulose-phosphate 3-epimerase activity"/>
    <property type="evidence" value="ECO:0007669"/>
    <property type="project" value="UniProtKB-UniRule"/>
</dbReference>
<dbReference type="GO" id="GO:0006098">
    <property type="term" value="P:pentose-phosphate shunt"/>
    <property type="evidence" value="ECO:0007669"/>
    <property type="project" value="UniProtKB-UniRule"/>
</dbReference>
<feature type="binding site" evidence="10 13">
    <location>
        <position position="64"/>
    </location>
    <ligand>
        <name>a divalent metal cation</name>
        <dbReference type="ChEBI" id="CHEBI:60240"/>
    </ligand>
</feature>
<feature type="binding site" evidence="10">
    <location>
        <begin position="174"/>
        <end position="176"/>
    </location>
    <ligand>
        <name>substrate</name>
    </ligand>
</feature>
<proteinExistence type="inferred from homology"/>
<reference evidence="16" key="1">
    <citation type="submission" date="2016-10" db="EMBL/GenBank/DDBJ databases">
        <authorList>
            <person name="Varghese N."/>
            <person name="Submissions S."/>
        </authorList>
    </citation>
    <scope>NUCLEOTIDE SEQUENCE [LARGE SCALE GENOMIC DNA]</scope>
    <source>
        <strain evidence="16">KHC7</strain>
    </source>
</reference>
<comment type="function">
    <text evidence="10">Catalyzes the reversible epimerization of D-ribulose 5-phosphate to D-xylulose 5-phosphate.</text>
</comment>
<comment type="cofactor">
    <cofactor evidence="2">
        <name>Mn(2+)</name>
        <dbReference type="ChEBI" id="CHEBI:29035"/>
    </cofactor>
</comment>
<evidence type="ECO:0000256" key="4">
    <source>
        <dbReference type="ARBA" id="ARBA00001947"/>
    </source>
</evidence>
<dbReference type="EC" id="5.1.3.1" evidence="7 10"/>
<organism evidence="15 16">
    <name type="scientific">Desulfovibrio legallii</name>
    <dbReference type="NCBI Taxonomy" id="571438"/>
    <lineage>
        <taxon>Bacteria</taxon>
        <taxon>Pseudomonadati</taxon>
        <taxon>Thermodesulfobacteriota</taxon>
        <taxon>Desulfovibrionia</taxon>
        <taxon>Desulfovibrionales</taxon>
        <taxon>Desulfovibrionaceae</taxon>
        <taxon>Desulfovibrio</taxon>
    </lineage>
</organism>
<evidence type="ECO:0000256" key="5">
    <source>
        <dbReference type="ARBA" id="ARBA00001954"/>
    </source>
</evidence>
<name>A0A1G7MIK2_9BACT</name>
<evidence type="ECO:0000256" key="14">
    <source>
        <dbReference type="PIRSR" id="PIRSR001461-3"/>
    </source>
</evidence>
<keyword evidence="16" id="KW-1185">Reference proteome</keyword>
<feature type="active site" description="Proton acceptor" evidence="10 12">
    <location>
        <position position="33"/>
    </location>
</feature>
<evidence type="ECO:0000256" key="13">
    <source>
        <dbReference type="PIRSR" id="PIRSR001461-2"/>
    </source>
</evidence>
<evidence type="ECO:0000256" key="7">
    <source>
        <dbReference type="ARBA" id="ARBA00013188"/>
    </source>
</evidence>
<gene>
    <name evidence="10" type="primary">rpe</name>
    <name evidence="15" type="ORF">SAMN05192586_10913</name>
</gene>
<evidence type="ECO:0000256" key="2">
    <source>
        <dbReference type="ARBA" id="ARBA00001936"/>
    </source>
</evidence>
<keyword evidence="13" id="KW-0862">Zinc</keyword>
<feature type="binding site" evidence="10 14">
    <location>
        <begin position="140"/>
        <end position="143"/>
    </location>
    <ligand>
        <name>substrate</name>
    </ligand>
</feature>
<dbReference type="PROSITE" id="PS01085">
    <property type="entry name" value="RIBUL_P_3_EPIMER_1"/>
    <property type="match status" value="1"/>
</dbReference>
<dbReference type="GO" id="GO:0019323">
    <property type="term" value="P:pentose catabolic process"/>
    <property type="evidence" value="ECO:0007669"/>
    <property type="project" value="UniProtKB-UniRule"/>
</dbReference>
<evidence type="ECO:0000256" key="9">
    <source>
        <dbReference type="ARBA" id="ARBA00023235"/>
    </source>
</evidence>